<organism evidence="1 2">
    <name type="scientific">Megaselia scalaris</name>
    <name type="common">Humpbacked fly</name>
    <name type="synonym">Phora scalaris</name>
    <dbReference type="NCBI Taxonomy" id="36166"/>
    <lineage>
        <taxon>Eukaryota</taxon>
        <taxon>Metazoa</taxon>
        <taxon>Ecdysozoa</taxon>
        <taxon>Arthropoda</taxon>
        <taxon>Hexapoda</taxon>
        <taxon>Insecta</taxon>
        <taxon>Pterygota</taxon>
        <taxon>Neoptera</taxon>
        <taxon>Endopterygota</taxon>
        <taxon>Diptera</taxon>
        <taxon>Brachycera</taxon>
        <taxon>Muscomorpha</taxon>
        <taxon>Platypezoidea</taxon>
        <taxon>Phoridae</taxon>
        <taxon>Megaseliini</taxon>
        <taxon>Megaselia</taxon>
    </lineage>
</organism>
<dbReference type="EMBL" id="CAQQ02391846">
    <property type="status" value="NOT_ANNOTATED_CDS"/>
    <property type="molecule type" value="Genomic_DNA"/>
</dbReference>
<reference evidence="1" key="2">
    <citation type="submission" date="2015-06" db="UniProtKB">
        <authorList>
            <consortium name="EnsemblMetazoa"/>
        </authorList>
    </citation>
    <scope>IDENTIFICATION</scope>
</reference>
<name>T1GG24_MEGSC</name>
<protein>
    <submittedName>
        <fullName evidence="1">Uncharacterized protein</fullName>
    </submittedName>
</protein>
<evidence type="ECO:0000313" key="1">
    <source>
        <dbReference type="EnsemblMetazoa" id="MESCA002329-PA"/>
    </source>
</evidence>
<proteinExistence type="predicted"/>
<dbReference type="AlphaFoldDB" id="T1GG24"/>
<accession>T1GG24</accession>
<reference evidence="2" key="1">
    <citation type="submission" date="2013-02" db="EMBL/GenBank/DDBJ databases">
        <authorList>
            <person name="Hughes D."/>
        </authorList>
    </citation>
    <scope>NUCLEOTIDE SEQUENCE</scope>
    <source>
        <strain>Durham</strain>
        <strain evidence="2">NC isolate 2 -- Noor lab</strain>
    </source>
</reference>
<dbReference type="Proteomes" id="UP000015102">
    <property type="component" value="Unassembled WGS sequence"/>
</dbReference>
<sequence length="59" mass="6526">MPVPKGLPFNRSYSKALLMIVKFDELKSSESESSNSSSLLIVGVSRIRAFIHDDMLIGL</sequence>
<dbReference type="HOGENOM" id="CLU_2963412_0_0_1"/>
<dbReference type="EnsemblMetazoa" id="MESCA002329-RA">
    <property type="protein sequence ID" value="MESCA002329-PA"/>
    <property type="gene ID" value="MESCA002329"/>
</dbReference>
<keyword evidence="2" id="KW-1185">Reference proteome</keyword>
<evidence type="ECO:0000313" key="2">
    <source>
        <dbReference type="Proteomes" id="UP000015102"/>
    </source>
</evidence>